<dbReference type="Proteomes" id="UP000295633">
    <property type="component" value="Unassembled WGS sequence"/>
</dbReference>
<reference evidence="2 3" key="1">
    <citation type="submission" date="2019-03" db="EMBL/GenBank/DDBJ databases">
        <title>Genome Sequencing and Assembly of Various Microbes Isolated from Partially Reclaimed Soil and Acid Mine Drainage (AMD) Site.</title>
        <authorList>
            <person name="Steinbock B."/>
            <person name="Bechtold R."/>
            <person name="Sevigny J.L."/>
            <person name="Thomas D."/>
            <person name="Cuthill L.R."/>
            <person name="Aveiro Johannsen E.J."/>
            <person name="Thomas K."/>
            <person name="Ghosh A."/>
        </authorList>
    </citation>
    <scope>NUCLEOTIDE SEQUENCE [LARGE SCALE GENOMIC DNA]</scope>
    <source>
        <strain evidence="2 3">F-B2</strain>
    </source>
</reference>
<organism evidence="2 3">
    <name type="scientific">Microbacterium oleivorans</name>
    <dbReference type="NCBI Taxonomy" id="273677"/>
    <lineage>
        <taxon>Bacteria</taxon>
        <taxon>Bacillati</taxon>
        <taxon>Actinomycetota</taxon>
        <taxon>Actinomycetes</taxon>
        <taxon>Micrococcales</taxon>
        <taxon>Microbacteriaceae</taxon>
        <taxon>Microbacterium</taxon>
    </lineage>
</organism>
<dbReference type="AlphaFoldDB" id="A0A4R5YL32"/>
<feature type="region of interest" description="Disordered" evidence="1">
    <location>
        <begin position="1"/>
        <end position="76"/>
    </location>
</feature>
<feature type="compositionally biased region" description="Basic and acidic residues" evidence="1">
    <location>
        <begin position="52"/>
        <end position="68"/>
    </location>
</feature>
<feature type="compositionally biased region" description="Basic and acidic residues" evidence="1">
    <location>
        <begin position="1"/>
        <end position="37"/>
    </location>
</feature>
<dbReference type="RefSeq" id="WP_133398527.1">
    <property type="nucleotide sequence ID" value="NZ_SMZX01000001.1"/>
</dbReference>
<evidence type="ECO:0000256" key="1">
    <source>
        <dbReference type="SAM" id="MobiDB-lite"/>
    </source>
</evidence>
<evidence type="ECO:0000313" key="2">
    <source>
        <dbReference type="EMBL" id="TDL45291.1"/>
    </source>
</evidence>
<protein>
    <recommendedName>
        <fullName evidence="4">CHAT domain-containing protein</fullName>
    </recommendedName>
</protein>
<feature type="region of interest" description="Disordered" evidence="1">
    <location>
        <begin position="98"/>
        <end position="122"/>
    </location>
</feature>
<proteinExistence type="predicted"/>
<dbReference type="EMBL" id="SMZX01000001">
    <property type="protein sequence ID" value="TDL45291.1"/>
    <property type="molecule type" value="Genomic_DNA"/>
</dbReference>
<evidence type="ECO:0008006" key="4">
    <source>
        <dbReference type="Google" id="ProtNLM"/>
    </source>
</evidence>
<name>A0A4R5YL32_9MICO</name>
<comment type="caution">
    <text evidence="2">The sequence shown here is derived from an EMBL/GenBank/DDBJ whole genome shotgun (WGS) entry which is preliminary data.</text>
</comment>
<sequence>MSARQYRDQLERKRKQRVEADRKAGAFRATEAKERAAAARSQRSATSAKSSATERSRLREAARHEEAANKAAKNAADWQVKAAGFAKEEASIMKNLARAERSENASQQRARERQETRAQRELADERAVIESRLEDAEHRIDVVLERLPEPQEEKLRILLLGASPEGDVRVGREQKRIRAAVEAALHRDRIELDVRPAATSADLLDGLTRFRPHVVHFSGHSNETLITFEDENDSPHSGVIVTAEAFAHAVAATDIPPLLVLLNSCNSAAQIDQIVATVAPLAIGMSAEIGDSDAISYAAQFYAAVANGQSVAASHLSGKAALELAGLDSSDLPTLAHASTVDPTRVILVLDPERAVSGDPASPAGPEA</sequence>
<accession>A0A4R5YL32</accession>
<feature type="compositionally biased region" description="Low complexity" evidence="1">
    <location>
        <begin position="38"/>
        <end position="51"/>
    </location>
</feature>
<evidence type="ECO:0000313" key="3">
    <source>
        <dbReference type="Proteomes" id="UP000295633"/>
    </source>
</evidence>
<gene>
    <name evidence="2" type="ORF">E2R54_02165</name>
</gene>